<accession>A0AAJ5TAR7</accession>
<organism evidence="1 2">
    <name type="scientific">Streptococcus sanguinis</name>
    <dbReference type="NCBI Taxonomy" id="1305"/>
    <lineage>
        <taxon>Bacteria</taxon>
        <taxon>Bacillati</taxon>
        <taxon>Bacillota</taxon>
        <taxon>Bacilli</taxon>
        <taxon>Lactobacillales</taxon>
        <taxon>Streptococcaceae</taxon>
        <taxon>Streptococcus</taxon>
    </lineage>
</organism>
<name>A0AAJ5TAR7_STRSA</name>
<evidence type="ECO:0000313" key="1">
    <source>
        <dbReference type="EMBL" id="VDY72000.1"/>
    </source>
</evidence>
<reference evidence="1 2" key="1">
    <citation type="submission" date="2018-12" db="EMBL/GenBank/DDBJ databases">
        <authorList>
            <consortium name="Pathogen Informatics"/>
        </authorList>
    </citation>
    <scope>NUCLEOTIDE SEQUENCE [LARGE SCALE GENOMIC DNA]</scope>
    <source>
        <strain evidence="2">NCTC 10904</strain>
    </source>
</reference>
<protein>
    <submittedName>
        <fullName evidence="1">Uncharacterized protein</fullName>
    </submittedName>
</protein>
<evidence type="ECO:0000313" key="2">
    <source>
        <dbReference type="Proteomes" id="UP000266918"/>
    </source>
</evidence>
<proteinExistence type="predicted"/>
<sequence>MNKVQLDYVAIPEKNGRSETYLASFFPRIFANKPQK</sequence>
<dbReference type="EMBL" id="LR134002">
    <property type="protein sequence ID" value="VDY72000.1"/>
    <property type="molecule type" value="Genomic_DNA"/>
</dbReference>
<dbReference type="AlphaFoldDB" id="A0AAJ5TAR7"/>
<dbReference type="Proteomes" id="UP000266918">
    <property type="component" value="Chromosome"/>
</dbReference>
<gene>
    <name evidence="1" type="ORF">NCTC10904_01365</name>
</gene>